<feature type="compositionally biased region" description="Polar residues" evidence="11">
    <location>
        <begin position="1"/>
        <end position="12"/>
    </location>
</feature>
<dbReference type="Proteomes" id="UP000239446">
    <property type="component" value="Unassembled WGS sequence"/>
</dbReference>
<protein>
    <recommendedName>
        <fullName evidence="8">L-ornithine N(alpha)-acyltransferase</fullName>
        <ecNumber evidence="7">2.3.2.30</ecNumber>
    </recommendedName>
</protein>
<keyword evidence="5 13" id="KW-0012">Acyltransferase</keyword>
<keyword evidence="3 13" id="KW-0808">Transferase</keyword>
<accession>A0A2S6G899</accession>
<dbReference type="GO" id="GO:0006629">
    <property type="term" value="P:lipid metabolic process"/>
    <property type="evidence" value="ECO:0007669"/>
    <property type="project" value="UniProtKB-KW"/>
</dbReference>
<dbReference type="Proteomes" id="UP000239648">
    <property type="component" value="Unassembled WGS sequence"/>
</dbReference>
<keyword evidence="4" id="KW-0443">Lipid metabolism</keyword>
<reference evidence="13 14" key="2">
    <citation type="submission" date="2018-02" db="EMBL/GenBank/DDBJ databases">
        <title>Subsurface microbial communities from deep shales in Ohio and West Virginia, USA.</title>
        <authorList>
            <person name="Wrighton K."/>
        </authorList>
    </citation>
    <scope>NUCLEOTIDE SEQUENCE [LARGE SCALE GENOMIC DNA]</scope>
    <source>
        <strain evidence="13 14">UTICA-S1B9</strain>
    </source>
</reference>
<dbReference type="SUPFAM" id="SSF55729">
    <property type="entry name" value="Acyl-CoA N-acyltransferases (Nat)"/>
    <property type="match status" value="1"/>
</dbReference>
<gene>
    <name evidence="13" type="ORF">B0H24_1006144</name>
    <name evidence="12" type="ORF">BY455_106144</name>
</gene>
<sequence length="253" mass="28273">MTAQSVQRQSRPGRNLKTGLAQSPAELEAAQRLRYRVFSEEYGSDLGAETPGIDADRFDLACDHLLVTDVDTGELVATSRILHQSAAETIDGFYSAEEFDLGALTRLPGTMAELGRTCVHPDYRNGGTISLLWTELASWLLDRKVDYLIGCASISMADGGSRAWRIAQSLQRDHLTGPDCRVIPRRALPHLAFPDHQRREEIPPLIRAYMRLGAKVCGEPCWDPEFRCADMLVLLDVSLMAGRYSRHFLKEKQ</sequence>
<dbReference type="Gene3D" id="3.40.630.30">
    <property type="match status" value="1"/>
</dbReference>
<evidence type="ECO:0000256" key="10">
    <source>
        <dbReference type="ARBA" id="ARBA00047785"/>
    </source>
</evidence>
<dbReference type="RefSeq" id="WP_104415652.1">
    <property type="nucleotide sequence ID" value="NZ_PTIT01000006.1"/>
</dbReference>
<evidence type="ECO:0000256" key="8">
    <source>
        <dbReference type="ARBA" id="ARBA00039866"/>
    </source>
</evidence>
<evidence type="ECO:0000256" key="3">
    <source>
        <dbReference type="ARBA" id="ARBA00022679"/>
    </source>
</evidence>
<proteinExistence type="inferred from homology"/>
<dbReference type="STRING" id="930118.SAMN05216429_10681"/>
<dbReference type="EMBL" id="PTIT01000006">
    <property type="protein sequence ID" value="PPK52404.1"/>
    <property type="molecule type" value="Genomic_DNA"/>
</dbReference>
<name>A0A2S6G899_9GAMM</name>
<dbReference type="Pfam" id="PF13444">
    <property type="entry name" value="Acetyltransf_5"/>
    <property type="match status" value="1"/>
</dbReference>
<dbReference type="EMBL" id="PTIU01000006">
    <property type="protein sequence ID" value="PPK55380.1"/>
    <property type="molecule type" value="Genomic_DNA"/>
</dbReference>
<evidence type="ECO:0000256" key="4">
    <source>
        <dbReference type="ARBA" id="ARBA00023098"/>
    </source>
</evidence>
<dbReference type="PANTHER" id="PTHR37323">
    <property type="entry name" value="GCN5-RELATED N-ACETYLTRANSFERASE"/>
    <property type="match status" value="1"/>
</dbReference>
<dbReference type="InterPro" id="IPR052351">
    <property type="entry name" value="Ornithine_N-alpha-AT"/>
</dbReference>
<evidence type="ECO:0000256" key="6">
    <source>
        <dbReference type="ARBA" id="ARBA00038095"/>
    </source>
</evidence>
<evidence type="ECO:0000313" key="15">
    <source>
        <dbReference type="Proteomes" id="UP000239648"/>
    </source>
</evidence>
<organism evidence="13 14">
    <name type="scientific">Marinobacter persicus</name>
    <dbReference type="NCBI Taxonomy" id="930118"/>
    <lineage>
        <taxon>Bacteria</taxon>
        <taxon>Pseudomonadati</taxon>
        <taxon>Pseudomonadota</taxon>
        <taxon>Gammaproteobacteria</taxon>
        <taxon>Pseudomonadales</taxon>
        <taxon>Marinobacteraceae</taxon>
        <taxon>Marinobacter</taxon>
    </lineage>
</organism>
<evidence type="ECO:0000256" key="1">
    <source>
        <dbReference type="ARBA" id="ARBA00005189"/>
    </source>
</evidence>
<evidence type="ECO:0000256" key="7">
    <source>
        <dbReference type="ARBA" id="ARBA00039058"/>
    </source>
</evidence>
<evidence type="ECO:0000313" key="12">
    <source>
        <dbReference type="EMBL" id="PPK52404.1"/>
    </source>
</evidence>
<dbReference type="InterPro" id="IPR016181">
    <property type="entry name" value="Acyl_CoA_acyltransferase"/>
</dbReference>
<comment type="catalytic activity">
    <reaction evidence="10">
        <text>a (3R)-hydroxyacyl-[ACP] + L-ornithine = a lyso-ornithine lipid + holo-[ACP] + H(+)</text>
        <dbReference type="Rhea" id="RHEA:20633"/>
        <dbReference type="Rhea" id="RHEA-COMP:9685"/>
        <dbReference type="Rhea" id="RHEA-COMP:9945"/>
        <dbReference type="ChEBI" id="CHEBI:15378"/>
        <dbReference type="ChEBI" id="CHEBI:46911"/>
        <dbReference type="ChEBI" id="CHEBI:64479"/>
        <dbReference type="ChEBI" id="CHEBI:78827"/>
        <dbReference type="ChEBI" id="CHEBI:138482"/>
        <dbReference type="EC" id="2.3.2.30"/>
    </reaction>
    <physiologicalReaction direction="left-to-right" evidence="10">
        <dbReference type="Rhea" id="RHEA:20634"/>
    </physiologicalReaction>
</comment>
<reference evidence="12 15" key="1">
    <citation type="submission" date="2018-02" db="EMBL/GenBank/DDBJ databases">
        <title>Deep subsurface shale carbon reservoir microbial communities from Ohio and West Virginia, USA.</title>
        <authorList>
            <person name="Wrighton K."/>
        </authorList>
    </citation>
    <scope>NUCLEOTIDE SEQUENCE [LARGE SCALE GENOMIC DNA]</scope>
    <source>
        <strain evidence="12 15">UTICA-S1B6</strain>
    </source>
</reference>
<dbReference type="PANTHER" id="PTHR37323:SF1">
    <property type="entry name" value="L-ORNITHINE N(ALPHA)-ACYLTRANSFERASE"/>
    <property type="match status" value="1"/>
</dbReference>
<evidence type="ECO:0000256" key="5">
    <source>
        <dbReference type="ARBA" id="ARBA00023315"/>
    </source>
</evidence>
<keyword evidence="2" id="KW-0444">Lipid biosynthesis</keyword>
<comment type="caution">
    <text evidence="13">The sequence shown here is derived from an EMBL/GenBank/DDBJ whole genome shotgun (WGS) entry which is preliminary data.</text>
</comment>
<keyword evidence="15" id="KW-1185">Reference proteome</keyword>
<comment type="similarity">
    <text evidence="6">Belongs to the acetyltransferase family. OlsB subfamily.</text>
</comment>
<evidence type="ECO:0000313" key="13">
    <source>
        <dbReference type="EMBL" id="PPK55380.1"/>
    </source>
</evidence>
<dbReference type="OrthoDB" id="9787072at2"/>
<evidence type="ECO:0000256" key="11">
    <source>
        <dbReference type="SAM" id="MobiDB-lite"/>
    </source>
</evidence>
<dbReference type="EC" id="2.3.2.30" evidence="7"/>
<comment type="pathway">
    <text evidence="1">Lipid metabolism.</text>
</comment>
<comment type="function">
    <text evidence="9">Catalyzes the first step in the biosynthesis of ornithine lipids, which are phosphorus-free membrane lipids. Catalyzes the 3-hydroxyacyl-acyl carrier protein-dependent acylation of ornithine to form lyso-ornithine lipid (LOL).</text>
</comment>
<evidence type="ECO:0000256" key="2">
    <source>
        <dbReference type="ARBA" id="ARBA00022516"/>
    </source>
</evidence>
<evidence type="ECO:0000313" key="14">
    <source>
        <dbReference type="Proteomes" id="UP000239446"/>
    </source>
</evidence>
<dbReference type="GO" id="GO:0043810">
    <property type="term" value="F:ornithine-acyl [acyl carrier protein] N-acyltransferase activity"/>
    <property type="evidence" value="ECO:0007669"/>
    <property type="project" value="UniProtKB-EC"/>
</dbReference>
<dbReference type="AlphaFoldDB" id="A0A2S6G899"/>
<feature type="region of interest" description="Disordered" evidence="11">
    <location>
        <begin position="1"/>
        <end position="21"/>
    </location>
</feature>
<evidence type="ECO:0000256" key="9">
    <source>
        <dbReference type="ARBA" id="ARBA00045724"/>
    </source>
</evidence>